<sequence>MKTIKQRVFEIVEAAEGDDLASKIFDWLIIVCIFFNLTVLILDTVDSIKVIVDPYFKAINAVTIYIFTIEYLLRFWSCTSSEKFAGWFKGRAKFVFSIMGIIDLLSIVPFYFETLGINLSFLRILRIFRVFRIAKLGRYSKSMQLVFRVITNKRGELFASICILLVLMTLASCMMYYAENERQPESFSSIPAAMWWAIATFTTVGYGDACPVTDIGKLIGSIIAVLGIGLFALPTGILGSGFVEELDKNKSKTVMICPHCNQEI</sequence>
<proteinExistence type="predicted"/>
<dbReference type="GO" id="GO:0005249">
    <property type="term" value="F:voltage-gated potassium channel activity"/>
    <property type="evidence" value="ECO:0007669"/>
    <property type="project" value="InterPro"/>
</dbReference>
<feature type="transmembrane region" description="Helical" evidence="12">
    <location>
        <begin position="54"/>
        <end position="73"/>
    </location>
</feature>
<dbReference type="SUPFAM" id="SSF81324">
    <property type="entry name" value="Voltage-gated potassium channels"/>
    <property type="match status" value="1"/>
</dbReference>
<evidence type="ECO:0000256" key="2">
    <source>
        <dbReference type="ARBA" id="ARBA00022448"/>
    </source>
</evidence>
<evidence type="ECO:0000313" key="14">
    <source>
        <dbReference type="EMBL" id="PKK88748.1"/>
    </source>
</evidence>
<evidence type="ECO:0000313" key="15">
    <source>
        <dbReference type="Proteomes" id="UP000233256"/>
    </source>
</evidence>
<evidence type="ECO:0000256" key="11">
    <source>
        <dbReference type="ARBA" id="ARBA00023303"/>
    </source>
</evidence>
<gene>
    <name evidence="14" type="ORF">CVV64_17255</name>
</gene>
<keyword evidence="3" id="KW-0633">Potassium transport</keyword>
<comment type="subcellular location">
    <subcellularLocation>
        <location evidence="1">Membrane</location>
        <topology evidence="1">Multi-pass membrane protein</topology>
    </subcellularLocation>
</comment>
<dbReference type="Gene3D" id="1.20.120.350">
    <property type="entry name" value="Voltage-gated potassium channels. Chain C"/>
    <property type="match status" value="1"/>
</dbReference>
<protein>
    <submittedName>
        <fullName evidence="14">Potassium channel protein</fullName>
    </submittedName>
</protein>
<keyword evidence="9" id="KW-0406">Ion transport</keyword>
<dbReference type="FunFam" id="1.10.287.70:FF:000028">
    <property type="entry name" value="potassium voltage-gated channel subfamily D member 3"/>
    <property type="match status" value="1"/>
</dbReference>
<evidence type="ECO:0000256" key="7">
    <source>
        <dbReference type="ARBA" id="ARBA00022958"/>
    </source>
</evidence>
<comment type="caution">
    <text evidence="14">The sequence shown here is derived from an EMBL/GenBank/DDBJ whole genome shotgun (WGS) entry which is preliminary data.</text>
</comment>
<evidence type="ECO:0000256" key="10">
    <source>
        <dbReference type="ARBA" id="ARBA00023136"/>
    </source>
</evidence>
<dbReference type="InterPro" id="IPR027359">
    <property type="entry name" value="Volt_channel_dom_sf"/>
</dbReference>
<dbReference type="PRINTS" id="PR00169">
    <property type="entry name" value="KCHANNEL"/>
</dbReference>
<evidence type="ECO:0000256" key="5">
    <source>
        <dbReference type="ARBA" id="ARBA00022826"/>
    </source>
</evidence>
<evidence type="ECO:0000256" key="8">
    <source>
        <dbReference type="ARBA" id="ARBA00022989"/>
    </source>
</evidence>
<dbReference type="GO" id="GO:0001508">
    <property type="term" value="P:action potential"/>
    <property type="evidence" value="ECO:0007669"/>
    <property type="project" value="TreeGrafter"/>
</dbReference>
<dbReference type="AlphaFoldDB" id="A0A2N1PK72"/>
<feature type="transmembrane region" description="Helical" evidence="12">
    <location>
        <begin position="157"/>
        <end position="178"/>
    </location>
</feature>
<feature type="transmembrane region" description="Helical" evidence="12">
    <location>
        <begin position="219"/>
        <end position="243"/>
    </location>
</feature>
<keyword evidence="7" id="KW-0630">Potassium</keyword>
<evidence type="ECO:0000256" key="6">
    <source>
        <dbReference type="ARBA" id="ARBA00022882"/>
    </source>
</evidence>
<evidence type="ECO:0000256" key="1">
    <source>
        <dbReference type="ARBA" id="ARBA00004141"/>
    </source>
</evidence>
<keyword evidence="6" id="KW-0851">Voltage-gated channel</keyword>
<evidence type="ECO:0000256" key="9">
    <source>
        <dbReference type="ARBA" id="ARBA00023065"/>
    </source>
</evidence>
<keyword evidence="10 12" id="KW-0472">Membrane</keyword>
<reference evidence="14 15" key="1">
    <citation type="journal article" date="2017" name="ISME J.">
        <title>Potential for microbial H2 and metal transformations associated with novel bacteria and archaea in deep terrestrial subsurface sediments.</title>
        <authorList>
            <person name="Hernsdorf A.W."/>
            <person name="Amano Y."/>
            <person name="Miyakawa K."/>
            <person name="Ise K."/>
            <person name="Suzuki Y."/>
            <person name="Anantharaman K."/>
            <person name="Probst A."/>
            <person name="Burstein D."/>
            <person name="Thomas B.C."/>
            <person name="Banfield J.F."/>
        </authorList>
    </citation>
    <scope>NUCLEOTIDE SEQUENCE [LARGE SCALE GENOMIC DNA]</scope>
    <source>
        <strain evidence="14">HGW-Wallbacteria-1</strain>
    </source>
</reference>
<keyword evidence="2" id="KW-0813">Transport</keyword>
<evidence type="ECO:0000256" key="4">
    <source>
        <dbReference type="ARBA" id="ARBA00022692"/>
    </source>
</evidence>
<dbReference type="InterPro" id="IPR005821">
    <property type="entry name" value="Ion_trans_dom"/>
</dbReference>
<keyword evidence="5" id="KW-0631">Potassium channel</keyword>
<dbReference type="Proteomes" id="UP000233256">
    <property type="component" value="Unassembled WGS sequence"/>
</dbReference>
<name>A0A2N1PK72_9BACT</name>
<dbReference type="InterPro" id="IPR028325">
    <property type="entry name" value="VG_K_chnl"/>
</dbReference>
<dbReference type="Pfam" id="PF00520">
    <property type="entry name" value="Ion_trans"/>
    <property type="match status" value="1"/>
</dbReference>
<keyword evidence="11 14" id="KW-0407">Ion channel</keyword>
<feature type="transmembrane region" description="Helical" evidence="12">
    <location>
        <begin position="94"/>
        <end position="112"/>
    </location>
</feature>
<dbReference type="Gene3D" id="1.10.287.70">
    <property type="match status" value="1"/>
</dbReference>
<evidence type="ECO:0000256" key="12">
    <source>
        <dbReference type="SAM" id="Phobius"/>
    </source>
</evidence>
<dbReference type="EMBL" id="PGXC01000035">
    <property type="protein sequence ID" value="PKK88748.1"/>
    <property type="molecule type" value="Genomic_DNA"/>
</dbReference>
<accession>A0A2N1PK72</accession>
<evidence type="ECO:0000259" key="13">
    <source>
        <dbReference type="Pfam" id="PF00520"/>
    </source>
</evidence>
<keyword evidence="8 12" id="KW-1133">Transmembrane helix</keyword>
<feature type="transmembrane region" description="Helical" evidence="12">
    <location>
        <begin position="190"/>
        <end position="207"/>
    </location>
</feature>
<dbReference type="PANTHER" id="PTHR11537">
    <property type="entry name" value="VOLTAGE-GATED POTASSIUM CHANNEL"/>
    <property type="match status" value="1"/>
</dbReference>
<evidence type="ECO:0000256" key="3">
    <source>
        <dbReference type="ARBA" id="ARBA00022538"/>
    </source>
</evidence>
<organism evidence="14 15">
    <name type="scientific">Candidatus Wallbacteria bacterium HGW-Wallbacteria-1</name>
    <dbReference type="NCBI Taxonomy" id="2013854"/>
    <lineage>
        <taxon>Bacteria</taxon>
        <taxon>Candidatus Walliibacteriota</taxon>
    </lineage>
</organism>
<keyword evidence="4 12" id="KW-0812">Transmembrane</keyword>
<feature type="transmembrane region" description="Helical" evidence="12">
    <location>
        <begin position="24"/>
        <end position="42"/>
    </location>
</feature>
<dbReference type="PANTHER" id="PTHR11537:SF254">
    <property type="entry name" value="POTASSIUM VOLTAGE-GATED CHANNEL PROTEIN SHAB"/>
    <property type="match status" value="1"/>
</dbReference>
<dbReference type="GO" id="GO:0008076">
    <property type="term" value="C:voltage-gated potassium channel complex"/>
    <property type="evidence" value="ECO:0007669"/>
    <property type="project" value="InterPro"/>
</dbReference>
<feature type="domain" description="Ion transport" evidence="13">
    <location>
        <begin position="23"/>
        <end position="245"/>
    </location>
</feature>